<evidence type="ECO:0000313" key="1">
    <source>
        <dbReference type="EMBL" id="CAG8710338.1"/>
    </source>
</evidence>
<accession>A0A9N9HWK0</accession>
<name>A0A9N9HWK0_9GLOM</name>
<sequence length="159" mass="18622">MNLKQEKIQEVTEVLDGSEYVTFSYMIPSILGLINKLDCSTDYSNESNDINFETPDLAFDDNIGFVDAQKEEEAKAVLREKYNNIKSLHQSLLTLINQPLDFIEEQLLVENSRKELYQIYQKTFIKLIFMHNTVDEPIDEISYYLSLPDASYNHNPFHW</sequence>
<dbReference type="OrthoDB" id="2427684at2759"/>
<evidence type="ECO:0000313" key="2">
    <source>
        <dbReference type="Proteomes" id="UP000789759"/>
    </source>
</evidence>
<dbReference type="Proteomes" id="UP000789759">
    <property type="component" value="Unassembled WGS sequence"/>
</dbReference>
<proteinExistence type="predicted"/>
<keyword evidence="2" id="KW-1185">Reference proteome</keyword>
<comment type="caution">
    <text evidence="1">The sequence shown here is derived from an EMBL/GenBank/DDBJ whole genome shotgun (WGS) entry which is preliminary data.</text>
</comment>
<organism evidence="1 2">
    <name type="scientific">Cetraspora pellucida</name>
    <dbReference type="NCBI Taxonomy" id="1433469"/>
    <lineage>
        <taxon>Eukaryota</taxon>
        <taxon>Fungi</taxon>
        <taxon>Fungi incertae sedis</taxon>
        <taxon>Mucoromycota</taxon>
        <taxon>Glomeromycotina</taxon>
        <taxon>Glomeromycetes</taxon>
        <taxon>Diversisporales</taxon>
        <taxon>Gigasporaceae</taxon>
        <taxon>Cetraspora</taxon>
    </lineage>
</organism>
<protein>
    <submittedName>
        <fullName evidence="1">12181_t:CDS:1</fullName>
    </submittedName>
</protein>
<dbReference type="AlphaFoldDB" id="A0A9N9HWK0"/>
<dbReference type="EMBL" id="CAJVQA010011735">
    <property type="protein sequence ID" value="CAG8710338.1"/>
    <property type="molecule type" value="Genomic_DNA"/>
</dbReference>
<reference evidence="1" key="1">
    <citation type="submission" date="2021-06" db="EMBL/GenBank/DDBJ databases">
        <authorList>
            <person name="Kallberg Y."/>
            <person name="Tangrot J."/>
            <person name="Rosling A."/>
        </authorList>
    </citation>
    <scope>NUCLEOTIDE SEQUENCE</scope>
    <source>
        <strain evidence="1">FL966</strain>
    </source>
</reference>
<gene>
    <name evidence="1" type="ORF">CPELLU_LOCUS12296</name>
</gene>